<keyword evidence="3" id="KW-0998">Cell outer membrane</keyword>
<keyword evidence="2 4" id="KW-0472">Membrane</keyword>
<feature type="region of interest" description="Disordered" evidence="5">
    <location>
        <begin position="18"/>
        <end position="81"/>
    </location>
</feature>
<evidence type="ECO:0000313" key="8">
    <source>
        <dbReference type="Proteomes" id="UP000273001"/>
    </source>
</evidence>
<evidence type="ECO:0000256" key="5">
    <source>
        <dbReference type="SAM" id="MobiDB-lite"/>
    </source>
</evidence>
<evidence type="ECO:0000256" key="2">
    <source>
        <dbReference type="ARBA" id="ARBA00023136"/>
    </source>
</evidence>
<feature type="domain" description="OmpA-like" evidence="6">
    <location>
        <begin position="296"/>
        <end position="417"/>
    </location>
</feature>
<dbReference type="InterPro" id="IPR050330">
    <property type="entry name" value="Bact_OuterMem_StrucFunc"/>
</dbReference>
<dbReference type="InterPro" id="IPR036737">
    <property type="entry name" value="OmpA-like_sf"/>
</dbReference>
<evidence type="ECO:0000313" key="7">
    <source>
        <dbReference type="EMBL" id="AYD90550.1"/>
    </source>
</evidence>
<proteinExistence type="predicted"/>
<feature type="compositionally biased region" description="Low complexity" evidence="5">
    <location>
        <begin position="143"/>
        <end position="154"/>
    </location>
</feature>
<dbReference type="Pfam" id="PF00691">
    <property type="entry name" value="OmpA"/>
    <property type="match status" value="1"/>
</dbReference>
<reference evidence="7 8" key="1">
    <citation type="submission" date="2018-09" db="EMBL/GenBank/DDBJ databases">
        <authorList>
            <person name="Li J."/>
        </authorList>
    </citation>
    <scope>NUCLEOTIDE SEQUENCE [LARGE SCALE GENOMIC DNA]</scope>
    <source>
        <strain evidence="7 8">2129</strain>
    </source>
</reference>
<dbReference type="PROSITE" id="PS51123">
    <property type="entry name" value="OMPA_2"/>
    <property type="match status" value="1"/>
</dbReference>
<name>A0ABM6Z5F5_9ACTO</name>
<evidence type="ECO:0000256" key="4">
    <source>
        <dbReference type="PROSITE-ProRule" id="PRU00473"/>
    </source>
</evidence>
<feature type="compositionally biased region" description="Polar residues" evidence="5">
    <location>
        <begin position="163"/>
        <end position="198"/>
    </location>
</feature>
<dbReference type="EMBL" id="CP032514">
    <property type="protein sequence ID" value="AYD90550.1"/>
    <property type="molecule type" value="Genomic_DNA"/>
</dbReference>
<feature type="region of interest" description="Disordered" evidence="5">
    <location>
        <begin position="379"/>
        <end position="407"/>
    </location>
</feature>
<feature type="compositionally biased region" description="Basic residues" evidence="5">
    <location>
        <begin position="38"/>
        <end position="64"/>
    </location>
</feature>
<dbReference type="Gene3D" id="3.30.1330.60">
    <property type="entry name" value="OmpA-like domain"/>
    <property type="match status" value="1"/>
</dbReference>
<comment type="subcellular location">
    <subcellularLocation>
        <location evidence="1">Cell outer membrane</location>
    </subcellularLocation>
</comment>
<protein>
    <submittedName>
        <fullName evidence="7">OmpA family protein</fullName>
    </submittedName>
</protein>
<dbReference type="SUPFAM" id="SSF103088">
    <property type="entry name" value="OmpA-like"/>
    <property type="match status" value="1"/>
</dbReference>
<dbReference type="InterPro" id="IPR006664">
    <property type="entry name" value="OMP_bac"/>
</dbReference>
<gene>
    <name evidence="7" type="ORF">D5R93_12050</name>
</gene>
<sequence length="417" mass="42462">MVCAILATVSLAACSLDIGGSGSGGSGSEGDTSSGPSRRPRSRGAWQAHRRPPRRLRKGQPRPSRRGECGTRLRRREIPPVPMFTLPDLSLLTESSDMFTPDLTQEVDSVPGVSVGPARCEEPGVLASGSGHTVLGGDGSAVTSSEGSSTTNNGDGSGAYSDPTVTITNNGDGSGTYSDPTVTITSNGDGSGTYSDPTLSVTVNGDGSGTYADAGVTITNNGDGSGTYSDPTVTITNNGDGSGTYSDATLSITNSGDGTALVASPTATLTVDADPLPQVGKVGSFPSIDAIQPVTSCGTLITLEDRVLFDFGSSEVRDDASQTLGNLAEVLTSSGAPAIQVHGHTDSVSDEAFNQTLSEERAQAVVEELASQGVTASMEATGYGETQPVASNENEDGSDNPAGRQLNRRVEVFIPAF</sequence>
<dbReference type="CDD" id="cd07185">
    <property type="entry name" value="OmpA_C-like"/>
    <property type="match status" value="1"/>
</dbReference>
<evidence type="ECO:0000259" key="6">
    <source>
        <dbReference type="PROSITE" id="PS51123"/>
    </source>
</evidence>
<evidence type="ECO:0000256" key="3">
    <source>
        <dbReference type="ARBA" id="ARBA00023237"/>
    </source>
</evidence>
<keyword evidence="8" id="KW-1185">Reference proteome</keyword>
<accession>A0ABM6Z5F5</accession>
<dbReference type="PANTHER" id="PTHR30329:SF21">
    <property type="entry name" value="LIPOPROTEIN YIAD-RELATED"/>
    <property type="match status" value="1"/>
</dbReference>
<dbReference type="InterPro" id="IPR006665">
    <property type="entry name" value="OmpA-like"/>
</dbReference>
<dbReference type="PRINTS" id="PR01021">
    <property type="entry name" value="OMPADOMAIN"/>
</dbReference>
<dbReference type="PANTHER" id="PTHR30329">
    <property type="entry name" value="STATOR ELEMENT OF FLAGELLAR MOTOR COMPLEX"/>
    <property type="match status" value="1"/>
</dbReference>
<dbReference type="Proteomes" id="UP000273001">
    <property type="component" value="Chromosome"/>
</dbReference>
<evidence type="ECO:0000256" key="1">
    <source>
        <dbReference type="ARBA" id="ARBA00004442"/>
    </source>
</evidence>
<feature type="region of interest" description="Disordered" evidence="5">
    <location>
        <begin position="119"/>
        <end position="198"/>
    </location>
</feature>
<feature type="compositionally biased region" description="Gly residues" evidence="5">
    <location>
        <begin position="19"/>
        <end position="28"/>
    </location>
</feature>
<organism evidence="7 8">
    <name type="scientific">Actinomyces lilanjuaniae</name>
    <dbReference type="NCBI Taxonomy" id="2321394"/>
    <lineage>
        <taxon>Bacteria</taxon>
        <taxon>Bacillati</taxon>
        <taxon>Actinomycetota</taxon>
        <taxon>Actinomycetes</taxon>
        <taxon>Actinomycetales</taxon>
        <taxon>Actinomycetaceae</taxon>
        <taxon>Actinomyces</taxon>
    </lineage>
</organism>